<evidence type="ECO:0000259" key="8">
    <source>
        <dbReference type="Pfam" id="PF25967"/>
    </source>
</evidence>
<evidence type="ECO:0000313" key="10">
    <source>
        <dbReference type="Proteomes" id="UP001155840"/>
    </source>
</evidence>
<dbReference type="Pfam" id="PF25944">
    <property type="entry name" value="Beta-barrel_RND"/>
    <property type="match status" value="1"/>
</dbReference>
<evidence type="ECO:0000256" key="3">
    <source>
        <dbReference type="SAM" id="MobiDB-lite"/>
    </source>
</evidence>
<evidence type="ECO:0000256" key="2">
    <source>
        <dbReference type="ARBA" id="ARBA00009477"/>
    </source>
</evidence>
<dbReference type="Gene3D" id="2.40.30.170">
    <property type="match status" value="1"/>
</dbReference>
<dbReference type="Proteomes" id="UP001155840">
    <property type="component" value="Unassembled WGS sequence"/>
</dbReference>
<dbReference type="GO" id="GO:0005886">
    <property type="term" value="C:plasma membrane"/>
    <property type="evidence" value="ECO:0007669"/>
    <property type="project" value="TreeGrafter"/>
</dbReference>
<dbReference type="InterPro" id="IPR058625">
    <property type="entry name" value="MdtA-like_BSH"/>
</dbReference>
<gene>
    <name evidence="9" type="ORF">G8E10_03350</name>
</gene>
<dbReference type="InterPro" id="IPR058627">
    <property type="entry name" value="MdtA-like_C"/>
</dbReference>
<evidence type="ECO:0000259" key="5">
    <source>
        <dbReference type="Pfam" id="PF25876"/>
    </source>
</evidence>
<feature type="domain" description="Multidrug resistance protein MdtA-like alpha-helical hairpin" evidence="5">
    <location>
        <begin position="104"/>
        <end position="173"/>
    </location>
</feature>
<dbReference type="NCBIfam" id="TIGR01730">
    <property type="entry name" value="RND_mfp"/>
    <property type="match status" value="1"/>
</dbReference>
<comment type="similarity">
    <text evidence="2">Belongs to the membrane fusion protein (MFP) (TC 8.A.1) family.</text>
</comment>
<proteinExistence type="inferred from homology"/>
<evidence type="ECO:0000313" key="9">
    <source>
        <dbReference type="EMBL" id="NHT74787.1"/>
    </source>
</evidence>
<dbReference type="InterPro" id="IPR058624">
    <property type="entry name" value="MdtA-like_HH"/>
</dbReference>
<feature type="domain" description="Multidrug resistance protein MdtA-like C-terminal permuted SH3" evidence="8">
    <location>
        <begin position="303"/>
        <end position="365"/>
    </location>
</feature>
<dbReference type="SUPFAM" id="SSF111369">
    <property type="entry name" value="HlyD-like secretion proteins"/>
    <property type="match status" value="1"/>
</dbReference>
<comment type="caution">
    <text evidence="9">The sequence shown here is derived from an EMBL/GenBank/DDBJ whole genome shotgun (WGS) entry which is preliminary data.</text>
</comment>
<feature type="chain" id="PRO_5041372293" evidence="4">
    <location>
        <begin position="23"/>
        <end position="419"/>
    </location>
</feature>
<dbReference type="FunFam" id="2.40.420.20:FF:000001">
    <property type="entry name" value="Efflux RND transporter periplasmic adaptor subunit"/>
    <property type="match status" value="1"/>
</dbReference>
<feature type="domain" description="Multidrug resistance protein MdtA-like barrel-sandwich hybrid" evidence="6">
    <location>
        <begin position="63"/>
        <end position="206"/>
    </location>
</feature>
<feature type="region of interest" description="Disordered" evidence="3">
    <location>
        <begin position="369"/>
        <end position="419"/>
    </location>
</feature>
<dbReference type="Gene3D" id="1.10.287.470">
    <property type="entry name" value="Helix hairpin bin"/>
    <property type="match status" value="1"/>
</dbReference>
<dbReference type="Pfam" id="PF25876">
    <property type="entry name" value="HH_MFP_RND"/>
    <property type="match status" value="1"/>
</dbReference>
<keyword evidence="10" id="KW-1185">Reference proteome</keyword>
<protein>
    <submittedName>
        <fullName evidence="9">Efflux RND transporter periplasmic adaptor subunit</fullName>
    </submittedName>
</protein>
<feature type="compositionally biased region" description="Low complexity" evidence="3">
    <location>
        <begin position="387"/>
        <end position="401"/>
    </location>
</feature>
<name>A0AA43ZBH9_9HYPH</name>
<dbReference type="Pfam" id="PF25917">
    <property type="entry name" value="BSH_RND"/>
    <property type="match status" value="1"/>
</dbReference>
<dbReference type="RefSeq" id="WP_132711908.1">
    <property type="nucleotide sequence ID" value="NZ_JAANCM010000001.1"/>
</dbReference>
<evidence type="ECO:0000259" key="7">
    <source>
        <dbReference type="Pfam" id="PF25944"/>
    </source>
</evidence>
<evidence type="ECO:0000256" key="1">
    <source>
        <dbReference type="ARBA" id="ARBA00004196"/>
    </source>
</evidence>
<dbReference type="Gene3D" id="2.40.420.20">
    <property type="match status" value="1"/>
</dbReference>
<dbReference type="GO" id="GO:0022857">
    <property type="term" value="F:transmembrane transporter activity"/>
    <property type="evidence" value="ECO:0007669"/>
    <property type="project" value="InterPro"/>
</dbReference>
<dbReference type="GO" id="GO:0046677">
    <property type="term" value="P:response to antibiotic"/>
    <property type="evidence" value="ECO:0007669"/>
    <property type="project" value="TreeGrafter"/>
</dbReference>
<organism evidence="9 10">
    <name type="scientific">Ferranicluibacter rubi</name>
    <dbReference type="NCBI Taxonomy" id="2715133"/>
    <lineage>
        <taxon>Bacteria</taxon>
        <taxon>Pseudomonadati</taxon>
        <taxon>Pseudomonadota</taxon>
        <taxon>Alphaproteobacteria</taxon>
        <taxon>Hyphomicrobiales</taxon>
        <taxon>Rhizobiaceae</taxon>
        <taxon>Ferranicluibacter</taxon>
    </lineage>
</organism>
<dbReference type="EMBL" id="JAANCM010000001">
    <property type="protein sequence ID" value="NHT74787.1"/>
    <property type="molecule type" value="Genomic_DNA"/>
</dbReference>
<evidence type="ECO:0000259" key="6">
    <source>
        <dbReference type="Pfam" id="PF25917"/>
    </source>
</evidence>
<evidence type="ECO:0000256" key="4">
    <source>
        <dbReference type="SAM" id="SignalP"/>
    </source>
</evidence>
<keyword evidence="4" id="KW-0732">Signal</keyword>
<dbReference type="PANTHER" id="PTHR30158:SF3">
    <property type="entry name" value="MULTIDRUG EFFLUX PUMP SUBUNIT ACRA-RELATED"/>
    <property type="match status" value="1"/>
</dbReference>
<reference evidence="9" key="1">
    <citation type="submission" date="2020-03" db="EMBL/GenBank/DDBJ databases">
        <title>Ferranicluibacter endophyticum gen. nov., sp. nov., a new genus isolated from Rubus ulmifolius Schott. stem.</title>
        <authorList>
            <person name="Roca-Couso R."/>
            <person name="Flores-Felix J.D."/>
            <person name="Igual J.M."/>
            <person name="Rivas R."/>
        </authorList>
    </citation>
    <scope>NUCLEOTIDE SEQUENCE</scope>
    <source>
        <strain evidence="9">CRRU44</strain>
    </source>
</reference>
<dbReference type="InterPro" id="IPR058626">
    <property type="entry name" value="MdtA-like_b-barrel"/>
</dbReference>
<dbReference type="PROSITE" id="PS51257">
    <property type="entry name" value="PROKAR_LIPOPROTEIN"/>
    <property type="match status" value="1"/>
</dbReference>
<feature type="domain" description="Multidrug resistance protein MdtA-like beta-barrel" evidence="7">
    <location>
        <begin position="210"/>
        <end position="299"/>
    </location>
</feature>
<dbReference type="AlphaFoldDB" id="A0AA43ZBH9"/>
<dbReference type="PANTHER" id="PTHR30158">
    <property type="entry name" value="ACRA/E-RELATED COMPONENT OF DRUG EFFLUX TRANSPORTER"/>
    <property type="match status" value="1"/>
</dbReference>
<dbReference type="Gene3D" id="2.40.50.100">
    <property type="match status" value="1"/>
</dbReference>
<dbReference type="Pfam" id="PF25967">
    <property type="entry name" value="RND-MFP_C"/>
    <property type="match status" value="1"/>
</dbReference>
<dbReference type="GO" id="GO:0030313">
    <property type="term" value="C:cell envelope"/>
    <property type="evidence" value="ECO:0007669"/>
    <property type="project" value="UniProtKB-SubCell"/>
</dbReference>
<accession>A0AA43ZBH9</accession>
<comment type="subcellular location">
    <subcellularLocation>
        <location evidence="1">Cell envelope</location>
    </subcellularLocation>
</comment>
<dbReference type="InterPro" id="IPR006143">
    <property type="entry name" value="RND_pump_MFP"/>
</dbReference>
<feature type="signal peptide" evidence="4">
    <location>
        <begin position="1"/>
        <end position="22"/>
    </location>
</feature>
<sequence>MRTNRLTLAAVVISAAFLSACQQEESQAQGQPAPPPSEVAVVTTKTEELPITNELPGRIAATRTAEVRPRVSGIVVERVFEQGTTVQQGDVLYRIDPKPFQVQVDSAEATLARARAAQTQARNTSDRQEQLRRSNVATQQNFDDAVALLAQADADVAIAEAGVASARLNLEYTNVTAPISGRIGRALITEGALVSQSGTENLATIQQLDPVYADFTQTATDVIRLRKALQDGQLMTDANEAAAQLVLDDGTPYPEKGRLLFSEAAVDETTGQITLRGEFANPNGDLLPGMYVRGQIQQGIERNAIAVPQQAIQRDTAGKALVYVVNGESKVEIRPVMTSRVVGDRWVISSGLKADEKIIVEGFQKVGPGAPVKAVDWNPEPPKPEGEAAPAATTKPEGEPAGNDPAGQPAGDAKPAQAN</sequence>